<reference evidence="3 4" key="1">
    <citation type="journal article" date="2024" name="Science">
        <title>Giant polyketide synthase enzymes in the biosynthesis of giant marine polyether toxins.</title>
        <authorList>
            <person name="Fallon T.R."/>
            <person name="Shende V.V."/>
            <person name="Wierzbicki I.H."/>
            <person name="Pendleton A.L."/>
            <person name="Watervoot N.F."/>
            <person name="Auber R.P."/>
            <person name="Gonzalez D.J."/>
            <person name="Wisecaver J.H."/>
            <person name="Moore B.S."/>
        </authorList>
    </citation>
    <scope>NUCLEOTIDE SEQUENCE [LARGE SCALE GENOMIC DNA]</scope>
    <source>
        <strain evidence="3 4">12B1</strain>
    </source>
</reference>
<keyword evidence="2" id="KW-0812">Transmembrane</keyword>
<protein>
    <recommendedName>
        <fullName evidence="5">ADP,ATP carrier protein</fullName>
    </recommendedName>
</protein>
<evidence type="ECO:0000256" key="2">
    <source>
        <dbReference type="SAM" id="Phobius"/>
    </source>
</evidence>
<feature type="region of interest" description="Disordered" evidence="1">
    <location>
        <begin position="119"/>
        <end position="138"/>
    </location>
</feature>
<name>A0AB34IZW3_PRYPA</name>
<feature type="region of interest" description="Disordered" evidence="1">
    <location>
        <begin position="503"/>
        <end position="532"/>
    </location>
</feature>
<feature type="compositionally biased region" description="Pro residues" evidence="1">
    <location>
        <begin position="120"/>
        <end position="136"/>
    </location>
</feature>
<keyword evidence="4" id="KW-1185">Reference proteome</keyword>
<dbReference type="Proteomes" id="UP001515480">
    <property type="component" value="Unassembled WGS sequence"/>
</dbReference>
<feature type="compositionally biased region" description="Basic and acidic residues" evidence="1">
    <location>
        <begin position="520"/>
        <end position="532"/>
    </location>
</feature>
<evidence type="ECO:0000256" key="1">
    <source>
        <dbReference type="SAM" id="MobiDB-lite"/>
    </source>
</evidence>
<dbReference type="AlphaFoldDB" id="A0AB34IZW3"/>
<dbReference type="PANTHER" id="PTHR43596">
    <property type="entry name" value="ADP,ATP CARRIER PROTEIN"/>
    <property type="match status" value="1"/>
</dbReference>
<sequence>MSCDLNGCLASSAMRLFAVERSDVAGLSLSAGGAFCVLCSYFYLQPLSDALALQVGIALTPLITVANIIVIIVLNAFYAILVKQRPVASVLPLVYFIIMGSLVVFAGFFTFIPGLSDSEPSPPPSPESSPVSPPPLEDASNLAPPSLPLLPMLLSFGFCVFTGTVSLFLTTTFWARMASLHTKEEAKRVYGVIAAGAQVGQLAASISAPFLFMILQKRIVLCSAILLAVAVRLVRLRGSLPPLIETVASSTPVPKPEESADSERSHSSAGLLAKCAQPLEGVYVLMSTPLLRAITAQTLLSTFLVSGIWYERLVAVAAAFTSEEEQYSFFATMNSVVGCLSLFAQLFLFSHVLKRVGFHGAMVAEPIVVVCGLIINCLQPGLLSISLLDGGRKVVHYALAKPTKEGLYSAMPADAQFVAKPLLDTFVYRIGSLIGASYFAASSHYASFRRYFLLSVTIVWGMNSYYVGICAERQQAAHETYRACESTLGEQSPLDDEALEHAALSASDATRSRCQSSKGRGKDERRATGARF</sequence>
<organism evidence="3 4">
    <name type="scientific">Prymnesium parvum</name>
    <name type="common">Toxic golden alga</name>
    <dbReference type="NCBI Taxonomy" id="97485"/>
    <lineage>
        <taxon>Eukaryota</taxon>
        <taxon>Haptista</taxon>
        <taxon>Haptophyta</taxon>
        <taxon>Prymnesiophyceae</taxon>
        <taxon>Prymnesiales</taxon>
        <taxon>Prymnesiaceae</taxon>
        <taxon>Prymnesium</taxon>
    </lineage>
</organism>
<accession>A0AB34IZW3</accession>
<proteinExistence type="predicted"/>
<dbReference type="EMBL" id="JBGBPQ010000015">
    <property type="protein sequence ID" value="KAL1510496.1"/>
    <property type="molecule type" value="Genomic_DNA"/>
</dbReference>
<dbReference type="PANTHER" id="PTHR43596:SF1">
    <property type="entry name" value="ADP,ATP CARRIER PROTEIN"/>
    <property type="match status" value="1"/>
</dbReference>
<gene>
    <name evidence="3" type="ORF">AB1Y20_006800</name>
</gene>
<feature type="transmembrane region" description="Helical" evidence="2">
    <location>
        <begin position="93"/>
        <end position="115"/>
    </location>
</feature>
<feature type="transmembrane region" description="Helical" evidence="2">
    <location>
        <begin position="56"/>
        <end position="81"/>
    </location>
</feature>
<comment type="caution">
    <text evidence="3">The sequence shown here is derived from an EMBL/GenBank/DDBJ whole genome shotgun (WGS) entry which is preliminary data.</text>
</comment>
<evidence type="ECO:0008006" key="5">
    <source>
        <dbReference type="Google" id="ProtNLM"/>
    </source>
</evidence>
<feature type="transmembrane region" description="Helical" evidence="2">
    <location>
        <begin position="356"/>
        <end position="375"/>
    </location>
</feature>
<evidence type="ECO:0000313" key="3">
    <source>
        <dbReference type="EMBL" id="KAL1510496.1"/>
    </source>
</evidence>
<feature type="transmembrane region" description="Helical" evidence="2">
    <location>
        <begin position="152"/>
        <end position="177"/>
    </location>
</feature>
<keyword evidence="2" id="KW-1133">Transmembrane helix</keyword>
<keyword evidence="2" id="KW-0472">Membrane</keyword>
<evidence type="ECO:0000313" key="4">
    <source>
        <dbReference type="Proteomes" id="UP001515480"/>
    </source>
</evidence>
<feature type="transmembrane region" description="Helical" evidence="2">
    <location>
        <begin position="329"/>
        <end position="349"/>
    </location>
</feature>
<feature type="transmembrane region" description="Helical" evidence="2">
    <location>
        <begin position="24"/>
        <end position="44"/>
    </location>
</feature>
<feature type="compositionally biased region" description="Polar residues" evidence="1">
    <location>
        <begin position="507"/>
        <end position="518"/>
    </location>
</feature>
<feature type="transmembrane region" description="Helical" evidence="2">
    <location>
        <begin position="189"/>
        <end position="212"/>
    </location>
</feature>